<dbReference type="GO" id="GO:0000976">
    <property type="term" value="F:transcription cis-regulatory region binding"/>
    <property type="evidence" value="ECO:0007669"/>
    <property type="project" value="TreeGrafter"/>
</dbReference>
<dbReference type="RefSeq" id="WP_201347323.1">
    <property type="nucleotide sequence ID" value="NZ_AP014546.1"/>
</dbReference>
<organism evidence="4 5">
    <name type="scientific">Neptunomonas japonica JAMM 1380</name>
    <dbReference type="NCBI Taxonomy" id="1441457"/>
    <lineage>
        <taxon>Bacteria</taxon>
        <taxon>Pseudomonadati</taxon>
        <taxon>Pseudomonadota</taxon>
        <taxon>Gammaproteobacteria</taxon>
        <taxon>Oceanospirillales</taxon>
        <taxon>Oceanospirillaceae</taxon>
        <taxon>Neptunomonas</taxon>
    </lineage>
</organism>
<name>A0A7R6PJ88_9GAMM</name>
<dbReference type="PANTHER" id="PTHR30055">
    <property type="entry name" value="HTH-TYPE TRANSCRIPTIONAL REGULATOR RUTR"/>
    <property type="match status" value="1"/>
</dbReference>
<dbReference type="EMBL" id="AP014546">
    <property type="protein sequence ID" value="BBB30111.1"/>
    <property type="molecule type" value="Genomic_DNA"/>
</dbReference>
<dbReference type="AlphaFoldDB" id="A0A7R6PJ88"/>
<evidence type="ECO:0000259" key="3">
    <source>
        <dbReference type="PROSITE" id="PS50977"/>
    </source>
</evidence>
<dbReference type="Gene3D" id="1.10.357.10">
    <property type="entry name" value="Tetracycline Repressor, domain 2"/>
    <property type="match status" value="1"/>
</dbReference>
<reference evidence="4 5" key="1">
    <citation type="journal article" date="2008" name="Int. J. Syst. Evol. Microbiol.">
        <title>Neptunomonas japonica sp. nov., an Osedax japonicus symbiont-like bacterium isolated from sediment adjacent to sperm whale carcasses off Kagoshima, Japan.</title>
        <authorList>
            <person name="Miyazaki M."/>
            <person name="Nogi Y."/>
            <person name="Fujiwara Y."/>
            <person name="Kawato M."/>
            <person name="Kubokawa K."/>
            <person name="Horikoshi K."/>
        </authorList>
    </citation>
    <scope>NUCLEOTIDE SEQUENCE [LARGE SCALE GENOMIC DNA]</scope>
    <source>
        <strain evidence="4 5">JAMM 1380</strain>
    </source>
</reference>
<evidence type="ECO:0000313" key="5">
    <source>
        <dbReference type="Proteomes" id="UP000595332"/>
    </source>
</evidence>
<dbReference type="PROSITE" id="PS01081">
    <property type="entry name" value="HTH_TETR_1"/>
    <property type="match status" value="1"/>
</dbReference>
<proteinExistence type="predicted"/>
<evidence type="ECO:0000256" key="2">
    <source>
        <dbReference type="PROSITE-ProRule" id="PRU00335"/>
    </source>
</evidence>
<keyword evidence="1 2" id="KW-0238">DNA-binding</keyword>
<dbReference type="Pfam" id="PF17939">
    <property type="entry name" value="TetR_C_30"/>
    <property type="match status" value="1"/>
</dbReference>
<feature type="DNA-binding region" description="H-T-H motif" evidence="2">
    <location>
        <begin position="27"/>
        <end position="46"/>
    </location>
</feature>
<accession>A0A7R6PJ88</accession>
<evidence type="ECO:0000256" key="1">
    <source>
        <dbReference type="ARBA" id="ARBA00023125"/>
    </source>
</evidence>
<dbReference type="InterPro" id="IPR041586">
    <property type="entry name" value="PsrA_TetR_C"/>
</dbReference>
<dbReference type="SUPFAM" id="SSF46689">
    <property type="entry name" value="Homeodomain-like"/>
    <property type="match status" value="1"/>
</dbReference>
<dbReference type="InterPro" id="IPR023772">
    <property type="entry name" value="DNA-bd_HTH_TetR-type_CS"/>
</dbReference>
<dbReference type="PROSITE" id="PS50977">
    <property type="entry name" value="HTH_TETR_2"/>
    <property type="match status" value="1"/>
</dbReference>
<dbReference type="InterPro" id="IPR036271">
    <property type="entry name" value="Tet_transcr_reg_TetR-rel_C_sf"/>
</dbReference>
<feature type="domain" description="HTH tetR-type" evidence="3">
    <location>
        <begin position="4"/>
        <end position="64"/>
    </location>
</feature>
<gene>
    <name evidence="4" type="ORF">NEJAP_2163</name>
</gene>
<dbReference type="PANTHER" id="PTHR30055:SF235">
    <property type="entry name" value="TRANSCRIPTIONAL REGULATORY PROTEIN"/>
    <property type="match status" value="1"/>
</dbReference>
<dbReference type="Proteomes" id="UP000595332">
    <property type="component" value="Chromosome"/>
</dbReference>
<dbReference type="InterPro" id="IPR001647">
    <property type="entry name" value="HTH_TetR"/>
</dbReference>
<keyword evidence="5" id="KW-1185">Reference proteome</keyword>
<dbReference type="SUPFAM" id="SSF48498">
    <property type="entry name" value="Tetracyclin repressor-like, C-terminal domain"/>
    <property type="match status" value="1"/>
</dbReference>
<dbReference type="PRINTS" id="PR00455">
    <property type="entry name" value="HTHTETR"/>
</dbReference>
<evidence type="ECO:0000313" key="4">
    <source>
        <dbReference type="EMBL" id="BBB30111.1"/>
    </source>
</evidence>
<sequence>MQRSKTANQILKAAEALFSEQGFSETTMRQITAAADVNLAAVNYHFGSKQGLIQAVSEKYLTPFCDYIDDAVTERLSSESGVTVTSDELMEMVMRALLDVRHDNTHALSMFMRLLDLSYMKSQSVLREYMFLQQHVKLERFLELLRNDSSPMEDDEFFWRLHFLMGSMVFTLSNFHTLISIEKSEFDKEVEIEKVLHRMIPVLTAGLQARSDKTFFCRL</sequence>
<dbReference type="InterPro" id="IPR009057">
    <property type="entry name" value="Homeodomain-like_sf"/>
</dbReference>
<dbReference type="Pfam" id="PF00440">
    <property type="entry name" value="TetR_N"/>
    <property type="match status" value="1"/>
</dbReference>
<protein>
    <submittedName>
        <fullName evidence="4">TetR family transcriptional regulator</fullName>
    </submittedName>
</protein>
<dbReference type="GO" id="GO:0003700">
    <property type="term" value="F:DNA-binding transcription factor activity"/>
    <property type="evidence" value="ECO:0007669"/>
    <property type="project" value="TreeGrafter"/>
</dbReference>
<dbReference type="InterPro" id="IPR050109">
    <property type="entry name" value="HTH-type_TetR-like_transc_reg"/>
</dbReference>
<dbReference type="KEGG" id="njp:NEJAP_2163"/>